<reference evidence="2" key="2">
    <citation type="submission" date="2023-02" db="EMBL/GenBank/DDBJ databases">
        <authorList>
            <consortium name="DOE Joint Genome Institute"/>
            <person name="Mondo S.J."/>
            <person name="Chang Y."/>
            <person name="Wang Y."/>
            <person name="Ahrendt S."/>
            <person name="Andreopoulos W."/>
            <person name="Barry K."/>
            <person name="Beard J."/>
            <person name="Benny G.L."/>
            <person name="Blankenship S."/>
            <person name="Bonito G."/>
            <person name="Cuomo C."/>
            <person name="Desiro A."/>
            <person name="Gervers K.A."/>
            <person name="Hundley H."/>
            <person name="Kuo A."/>
            <person name="LaButti K."/>
            <person name="Lang B.F."/>
            <person name="Lipzen A."/>
            <person name="O'Donnell K."/>
            <person name="Pangilinan J."/>
            <person name="Reynolds N."/>
            <person name="Sandor L."/>
            <person name="Smith M.W."/>
            <person name="Tsang A."/>
            <person name="Grigoriev I.V."/>
            <person name="Stajich J.E."/>
            <person name="Spatafora J.W."/>
        </authorList>
    </citation>
    <scope>NUCLEOTIDE SEQUENCE</scope>
    <source>
        <strain evidence="2">RSA 2281</strain>
    </source>
</reference>
<organism evidence="2 3">
    <name type="scientific">Phascolomyces articulosus</name>
    <dbReference type="NCBI Taxonomy" id="60185"/>
    <lineage>
        <taxon>Eukaryota</taxon>
        <taxon>Fungi</taxon>
        <taxon>Fungi incertae sedis</taxon>
        <taxon>Mucoromycota</taxon>
        <taxon>Mucoromycotina</taxon>
        <taxon>Mucoromycetes</taxon>
        <taxon>Mucorales</taxon>
        <taxon>Lichtheimiaceae</taxon>
        <taxon>Phascolomyces</taxon>
    </lineage>
</organism>
<keyword evidence="1" id="KW-0472">Membrane</keyword>
<sequence>MRMQKTWAGYAFVDILIEIAWTASKMLYWITEKFVRMYERRCNLYLWVVLFPLINCWISRIKLIMVLGCLRSDSSLWCLWC</sequence>
<feature type="transmembrane region" description="Helical" evidence="1">
    <location>
        <begin position="7"/>
        <end position="24"/>
    </location>
</feature>
<evidence type="ECO:0000256" key="1">
    <source>
        <dbReference type="SAM" id="Phobius"/>
    </source>
</evidence>
<dbReference type="Proteomes" id="UP001209540">
    <property type="component" value="Unassembled WGS sequence"/>
</dbReference>
<feature type="transmembrane region" description="Helical" evidence="1">
    <location>
        <begin position="44"/>
        <end position="70"/>
    </location>
</feature>
<reference evidence="2" key="1">
    <citation type="journal article" date="2022" name="IScience">
        <title>Evolution of zygomycete secretomes and the origins of terrestrial fungal ecologies.</title>
        <authorList>
            <person name="Chang Y."/>
            <person name="Wang Y."/>
            <person name="Mondo S."/>
            <person name="Ahrendt S."/>
            <person name="Andreopoulos W."/>
            <person name="Barry K."/>
            <person name="Beard J."/>
            <person name="Benny G.L."/>
            <person name="Blankenship S."/>
            <person name="Bonito G."/>
            <person name="Cuomo C."/>
            <person name="Desiro A."/>
            <person name="Gervers K.A."/>
            <person name="Hundley H."/>
            <person name="Kuo A."/>
            <person name="LaButti K."/>
            <person name="Lang B.F."/>
            <person name="Lipzen A."/>
            <person name="O'Donnell K."/>
            <person name="Pangilinan J."/>
            <person name="Reynolds N."/>
            <person name="Sandor L."/>
            <person name="Smith M.E."/>
            <person name="Tsang A."/>
            <person name="Grigoriev I.V."/>
            <person name="Stajich J.E."/>
            <person name="Spatafora J.W."/>
        </authorList>
    </citation>
    <scope>NUCLEOTIDE SEQUENCE</scope>
    <source>
        <strain evidence="2">RSA 2281</strain>
    </source>
</reference>
<proteinExistence type="predicted"/>
<evidence type="ECO:0000313" key="2">
    <source>
        <dbReference type="EMBL" id="KAI9268343.1"/>
    </source>
</evidence>
<accession>A0AAD5KJA5</accession>
<keyword evidence="1" id="KW-1133">Transmembrane helix</keyword>
<protein>
    <submittedName>
        <fullName evidence="2">Uncharacterized protein</fullName>
    </submittedName>
</protein>
<dbReference type="EMBL" id="JAIXMP010000009">
    <property type="protein sequence ID" value="KAI9268343.1"/>
    <property type="molecule type" value="Genomic_DNA"/>
</dbReference>
<keyword evidence="1" id="KW-0812">Transmembrane</keyword>
<keyword evidence="3" id="KW-1185">Reference proteome</keyword>
<evidence type="ECO:0000313" key="3">
    <source>
        <dbReference type="Proteomes" id="UP001209540"/>
    </source>
</evidence>
<comment type="caution">
    <text evidence="2">The sequence shown here is derived from an EMBL/GenBank/DDBJ whole genome shotgun (WGS) entry which is preliminary data.</text>
</comment>
<gene>
    <name evidence="2" type="ORF">BDA99DRAFT_505580</name>
</gene>
<dbReference type="AlphaFoldDB" id="A0AAD5KJA5"/>
<name>A0AAD5KJA5_9FUNG</name>